<keyword evidence="2" id="KW-0732">Signal</keyword>
<feature type="region of interest" description="Disordered" evidence="1">
    <location>
        <begin position="58"/>
        <end position="79"/>
    </location>
</feature>
<organism evidence="4 5">
    <name type="scientific">Miscanthus lutarioriparius</name>
    <dbReference type="NCBI Taxonomy" id="422564"/>
    <lineage>
        <taxon>Eukaryota</taxon>
        <taxon>Viridiplantae</taxon>
        <taxon>Streptophyta</taxon>
        <taxon>Embryophyta</taxon>
        <taxon>Tracheophyta</taxon>
        <taxon>Spermatophyta</taxon>
        <taxon>Magnoliopsida</taxon>
        <taxon>Liliopsida</taxon>
        <taxon>Poales</taxon>
        <taxon>Poaceae</taxon>
        <taxon>PACMAD clade</taxon>
        <taxon>Panicoideae</taxon>
        <taxon>Andropogonodae</taxon>
        <taxon>Andropogoneae</taxon>
        <taxon>Saccharinae</taxon>
        <taxon>Miscanthus</taxon>
    </lineage>
</organism>
<sequence>MTRFVFPLMIVVLVMLLASPAGSSARRLEGDTWAGEVASGDHPVIQSIKNLYLQQLSDSGAGPSCESNNPHIPPCRHHG</sequence>
<feature type="chain" id="PRO_5035682019" evidence="2">
    <location>
        <begin position="26"/>
        <end position="79"/>
    </location>
</feature>
<dbReference type="EMBL" id="CAJGYO010000008">
    <property type="protein sequence ID" value="CAD6249570.1"/>
    <property type="molecule type" value="Genomic_DNA"/>
</dbReference>
<keyword evidence="5" id="KW-1185">Reference proteome</keyword>
<evidence type="ECO:0000313" key="4">
    <source>
        <dbReference type="EMBL" id="CAD6249570.1"/>
    </source>
</evidence>
<dbReference type="PANTHER" id="PTHR35547:SF6">
    <property type="match status" value="1"/>
</dbReference>
<dbReference type="OrthoDB" id="684886at2759"/>
<reference evidence="4" key="1">
    <citation type="submission" date="2020-10" db="EMBL/GenBank/DDBJ databases">
        <authorList>
            <person name="Han B."/>
            <person name="Lu T."/>
            <person name="Zhao Q."/>
            <person name="Huang X."/>
            <person name="Zhao Y."/>
        </authorList>
    </citation>
    <scope>NUCLEOTIDE SEQUENCE</scope>
</reference>
<dbReference type="Proteomes" id="UP000604825">
    <property type="component" value="Unassembled WGS sequence"/>
</dbReference>
<accession>A0A811Q0Y8</accession>
<proteinExistence type="predicted"/>
<evidence type="ECO:0000256" key="1">
    <source>
        <dbReference type="SAM" id="MobiDB-lite"/>
    </source>
</evidence>
<dbReference type="AlphaFoldDB" id="A0A811Q0Y8"/>
<dbReference type="EMBL" id="CAJGYO010000008">
    <property type="protein sequence ID" value="CAD6249569.1"/>
    <property type="molecule type" value="Genomic_DNA"/>
</dbReference>
<evidence type="ECO:0000256" key="2">
    <source>
        <dbReference type="SAM" id="SignalP"/>
    </source>
</evidence>
<evidence type="ECO:0000313" key="3">
    <source>
        <dbReference type="EMBL" id="CAD6249569.1"/>
    </source>
</evidence>
<feature type="signal peptide" evidence="2">
    <location>
        <begin position="1"/>
        <end position="25"/>
    </location>
</feature>
<evidence type="ECO:0000313" key="5">
    <source>
        <dbReference type="Proteomes" id="UP000604825"/>
    </source>
</evidence>
<comment type="caution">
    <text evidence="4">The sequence shown here is derived from an EMBL/GenBank/DDBJ whole genome shotgun (WGS) entry which is preliminary data.</text>
</comment>
<protein>
    <submittedName>
        <fullName evidence="4">Uncharacterized protein</fullName>
    </submittedName>
</protein>
<dbReference type="PANTHER" id="PTHR35547">
    <property type="entry name" value="OS06G0249350 PROTEIN-RELATED"/>
    <property type="match status" value="1"/>
</dbReference>
<gene>
    <name evidence="3" type="ORF">NCGR_LOCUS33386</name>
    <name evidence="4" type="ORF">NCGR_LOCUS33387</name>
</gene>
<name>A0A811Q0Y8_9POAL</name>